<dbReference type="CDD" id="cd03443">
    <property type="entry name" value="PaaI_thioesterase"/>
    <property type="match status" value="1"/>
</dbReference>
<dbReference type="GO" id="GO:0005829">
    <property type="term" value="C:cytosol"/>
    <property type="evidence" value="ECO:0007669"/>
    <property type="project" value="TreeGrafter"/>
</dbReference>
<keyword evidence="2" id="KW-0378">Hydrolase</keyword>
<dbReference type="InterPro" id="IPR006683">
    <property type="entry name" value="Thioestr_dom"/>
</dbReference>
<dbReference type="InterPro" id="IPR029069">
    <property type="entry name" value="HotDog_dom_sf"/>
</dbReference>
<dbReference type="Pfam" id="PF03061">
    <property type="entry name" value="4HBT"/>
    <property type="match status" value="1"/>
</dbReference>
<evidence type="ECO:0000259" key="3">
    <source>
        <dbReference type="Pfam" id="PF03061"/>
    </source>
</evidence>
<keyword evidence="5" id="KW-1185">Reference proteome</keyword>
<protein>
    <submittedName>
        <fullName evidence="4">Aromatic compound degradation protein PaaI</fullName>
    </submittedName>
</protein>
<proteinExistence type="inferred from homology"/>
<name>A0A4Y3WK20_9PSEU</name>
<dbReference type="InterPro" id="IPR003736">
    <property type="entry name" value="PAAI_dom"/>
</dbReference>
<dbReference type="NCBIfam" id="TIGR00369">
    <property type="entry name" value="unchar_dom_1"/>
    <property type="match status" value="1"/>
</dbReference>
<comment type="similarity">
    <text evidence="1">Belongs to the thioesterase PaaI family.</text>
</comment>
<dbReference type="PANTHER" id="PTHR43240">
    <property type="entry name" value="1,4-DIHYDROXY-2-NAPHTHOYL-COA THIOESTERASE 1"/>
    <property type="match status" value="1"/>
</dbReference>
<dbReference type="Gene3D" id="3.10.129.10">
    <property type="entry name" value="Hotdog Thioesterase"/>
    <property type="match status" value="1"/>
</dbReference>
<dbReference type="EMBL" id="BJNG01000005">
    <property type="protein sequence ID" value="GEC18259.1"/>
    <property type="molecule type" value="Genomic_DNA"/>
</dbReference>
<sequence length="150" mass="15932">MVVAVSGVCHRVPSVPIDPADLPAMQTTEQLADRMGIEFVTLTLDEVVGRMPVAGNRQPFGLLHGGASAVLAETLGSTLSALHALPERFPVGLELACTHHRSATSGYVTGVARPIHVGRTTSTSEIVITDEQGRRTCTAKLTCLHRDTRP</sequence>
<dbReference type="PANTHER" id="PTHR43240:SF5">
    <property type="entry name" value="1,4-DIHYDROXY-2-NAPHTHOYL-COA THIOESTERASE 1"/>
    <property type="match status" value="1"/>
</dbReference>
<feature type="domain" description="Thioesterase" evidence="3">
    <location>
        <begin position="60"/>
        <end position="137"/>
    </location>
</feature>
<comment type="caution">
    <text evidence="4">The sequence shown here is derived from an EMBL/GenBank/DDBJ whole genome shotgun (WGS) entry which is preliminary data.</text>
</comment>
<evidence type="ECO:0000313" key="5">
    <source>
        <dbReference type="Proteomes" id="UP000320338"/>
    </source>
</evidence>
<evidence type="ECO:0000313" key="4">
    <source>
        <dbReference type="EMBL" id="GEC18259.1"/>
    </source>
</evidence>
<evidence type="ECO:0000256" key="1">
    <source>
        <dbReference type="ARBA" id="ARBA00008324"/>
    </source>
</evidence>
<dbReference type="GO" id="GO:0061522">
    <property type="term" value="F:1,4-dihydroxy-2-naphthoyl-CoA thioesterase activity"/>
    <property type="evidence" value="ECO:0007669"/>
    <property type="project" value="TreeGrafter"/>
</dbReference>
<organism evidence="4 5">
    <name type="scientific">Pseudonocardia hydrocarbonoxydans</name>
    <dbReference type="NCBI Taxonomy" id="76726"/>
    <lineage>
        <taxon>Bacteria</taxon>
        <taxon>Bacillati</taxon>
        <taxon>Actinomycetota</taxon>
        <taxon>Actinomycetes</taxon>
        <taxon>Pseudonocardiales</taxon>
        <taxon>Pseudonocardiaceae</taxon>
        <taxon>Pseudonocardia</taxon>
    </lineage>
</organism>
<gene>
    <name evidence="4" type="ORF">PHY01_05420</name>
</gene>
<evidence type="ECO:0000256" key="2">
    <source>
        <dbReference type="ARBA" id="ARBA00022801"/>
    </source>
</evidence>
<reference evidence="4 5" key="1">
    <citation type="submission" date="2019-06" db="EMBL/GenBank/DDBJ databases">
        <title>Whole genome shotgun sequence of Pseudonocardia hydrocarbonoxydans NBRC 14498.</title>
        <authorList>
            <person name="Hosoyama A."/>
            <person name="Uohara A."/>
            <person name="Ohji S."/>
            <person name="Ichikawa N."/>
        </authorList>
    </citation>
    <scope>NUCLEOTIDE SEQUENCE [LARGE SCALE GENOMIC DNA]</scope>
    <source>
        <strain evidence="4 5">NBRC 14498</strain>
    </source>
</reference>
<dbReference type="SUPFAM" id="SSF54637">
    <property type="entry name" value="Thioesterase/thiol ester dehydrase-isomerase"/>
    <property type="match status" value="1"/>
</dbReference>
<dbReference type="AlphaFoldDB" id="A0A4Y3WK20"/>
<accession>A0A4Y3WK20</accession>
<dbReference type="Proteomes" id="UP000320338">
    <property type="component" value="Unassembled WGS sequence"/>
</dbReference>